<dbReference type="GO" id="GO:0019706">
    <property type="term" value="F:protein-cysteine S-palmitoyltransferase activity"/>
    <property type="evidence" value="ECO:0007669"/>
    <property type="project" value="UniProtKB-EC"/>
</dbReference>
<evidence type="ECO:0000313" key="14">
    <source>
        <dbReference type="EMBL" id="RFU24373.1"/>
    </source>
</evidence>
<feature type="non-terminal residue" evidence="14">
    <location>
        <position position="1"/>
    </location>
</feature>
<dbReference type="Proteomes" id="UP000258309">
    <property type="component" value="Unassembled WGS sequence"/>
</dbReference>
<dbReference type="OMA" id="VPVKYCK"/>
<comment type="subcellular location">
    <subcellularLocation>
        <location evidence="1">Endomembrane system</location>
        <topology evidence="1">Multi-pass membrane protein</topology>
    </subcellularLocation>
</comment>
<dbReference type="EC" id="2.3.1.225" evidence="11"/>
<keyword evidence="4 11" id="KW-1133">Transmembrane helix</keyword>
<feature type="transmembrane region" description="Helical" evidence="11">
    <location>
        <begin position="493"/>
        <end position="518"/>
    </location>
</feature>
<dbReference type="Pfam" id="PF01529">
    <property type="entry name" value="DHHC"/>
    <property type="match status" value="1"/>
</dbReference>
<dbReference type="InterPro" id="IPR001594">
    <property type="entry name" value="Palmitoyltrfase_DHHC"/>
</dbReference>
<evidence type="ECO:0000256" key="6">
    <source>
        <dbReference type="ARBA" id="ARBA00023139"/>
    </source>
</evidence>
<protein>
    <recommendedName>
        <fullName evidence="11">Palmitoyltransferase</fullName>
        <ecNumber evidence="11">2.3.1.225</ecNumber>
    </recommendedName>
</protein>
<evidence type="ECO:0000256" key="11">
    <source>
        <dbReference type="RuleBase" id="RU079119"/>
    </source>
</evidence>
<feature type="transmembrane region" description="Helical" evidence="11">
    <location>
        <begin position="378"/>
        <end position="397"/>
    </location>
</feature>
<feature type="compositionally biased region" description="Polar residues" evidence="12">
    <location>
        <begin position="210"/>
        <end position="246"/>
    </location>
</feature>
<evidence type="ECO:0000256" key="1">
    <source>
        <dbReference type="ARBA" id="ARBA00004127"/>
    </source>
</evidence>
<keyword evidence="2 11" id="KW-0808">Transferase</keyword>
<feature type="transmembrane region" description="Helical" evidence="11">
    <location>
        <begin position="538"/>
        <end position="560"/>
    </location>
</feature>
<dbReference type="PROSITE" id="PS50216">
    <property type="entry name" value="DHHC"/>
    <property type="match status" value="1"/>
</dbReference>
<feature type="compositionally biased region" description="Polar residues" evidence="12">
    <location>
        <begin position="106"/>
        <end position="134"/>
    </location>
</feature>
<feature type="compositionally biased region" description="Low complexity" evidence="12">
    <location>
        <begin position="296"/>
        <end position="307"/>
    </location>
</feature>
<organism evidence="14 15">
    <name type="scientific">Scytalidium lignicola</name>
    <name type="common">Hyphomycete</name>
    <dbReference type="NCBI Taxonomy" id="5539"/>
    <lineage>
        <taxon>Eukaryota</taxon>
        <taxon>Fungi</taxon>
        <taxon>Dikarya</taxon>
        <taxon>Ascomycota</taxon>
        <taxon>Pezizomycotina</taxon>
        <taxon>Leotiomycetes</taxon>
        <taxon>Leotiomycetes incertae sedis</taxon>
        <taxon>Scytalidium</taxon>
    </lineage>
</organism>
<comment type="domain">
    <text evidence="11">The DHHC domain is required for palmitoyltransferase activity.</text>
</comment>
<evidence type="ECO:0000256" key="8">
    <source>
        <dbReference type="ARBA" id="ARBA00023315"/>
    </source>
</evidence>
<evidence type="ECO:0000256" key="4">
    <source>
        <dbReference type="ARBA" id="ARBA00022989"/>
    </source>
</evidence>
<proteinExistence type="inferred from homology"/>
<evidence type="ECO:0000256" key="9">
    <source>
        <dbReference type="ARBA" id="ARBA00023463"/>
    </source>
</evidence>
<dbReference type="GO" id="GO:0006612">
    <property type="term" value="P:protein targeting to membrane"/>
    <property type="evidence" value="ECO:0007669"/>
    <property type="project" value="TreeGrafter"/>
</dbReference>
<sequence length="666" mass="72992">MMASASTSTTVESSPKDNAFPMHLEPGDSASILSSRMTDIASDDGGEHAVDRRGQAGATLSNQRQSMLNASDPSRPNTGVTAASSQRGPLFQGSQSRRHLVAGAVTQRSGSISGSTGQRPQSSTSRSHVPSIASTAFFRPMSSQRLQAQRSGSRPVTVAQQGVSEDGSVEGSIAARHSYNSNPIGESVQDDGEYVPPPSRGSDVTEMETLEQTANPSPTTGHYPTNSITESVRPLQRNNPLNSRGLSLNIDKSYKLGGGPTPAKSPRSFRSSFLMPNNRDDEPGTPNRSTHGAEKLSSAASSPGLAPGNPPKPPPAPKQNLGRNYQYFAGNTVFTLGGRLQNSRDKPINIATGFLVILPSILFFVFSAPWLWHNISPAIPIVFAYLFYICMSSFFHASTSDPGILPRNLQPMPPADEDEDPLRLAPPVNDWVMIKSAHSTAAAMEVPTKYCKTCNIWRPPRAHHCRVCDNCIETQDHHCVWLNNCVGRRNYRYFFTFVTAASLLSLFLFAASLAQVLVFMHRRHISFGHSISHFRTPFAMVIYGILAAPYPAALTVYHLFLMGRGETTREYLNSHKFLKKDRHRPFTQGSIFKNWVVVLCRPRPPTYYGFKRRYEEGDQRFGEKRHKHAVSASTKDDLPGAIEMHDVGFQGPATLHSEAGTAQSRP</sequence>
<feature type="compositionally biased region" description="Low complexity" evidence="12">
    <location>
        <begin position="1"/>
        <end position="10"/>
    </location>
</feature>
<dbReference type="PANTHER" id="PTHR22883:SF43">
    <property type="entry name" value="PALMITOYLTRANSFERASE APP"/>
    <property type="match status" value="1"/>
</dbReference>
<gene>
    <name evidence="14" type="ORF">B7463_g11958</name>
</gene>
<dbReference type="AlphaFoldDB" id="A0A3E2GUE0"/>
<comment type="similarity">
    <text evidence="9">Belongs to the DHHC palmitoyltransferase family. ERF2/ZDHHC9 subfamily.</text>
</comment>
<keyword evidence="6" id="KW-0564">Palmitate</keyword>
<feature type="compositionally biased region" description="Basic and acidic residues" evidence="12">
    <location>
        <begin position="45"/>
        <end position="54"/>
    </location>
</feature>
<evidence type="ECO:0000259" key="13">
    <source>
        <dbReference type="Pfam" id="PF01529"/>
    </source>
</evidence>
<evidence type="ECO:0000256" key="12">
    <source>
        <dbReference type="SAM" id="MobiDB-lite"/>
    </source>
</evidence>
<comment type="caution">
    <text evidence="14">The sequence shown here is derived from an EMBL/GenBank/DDBJ whole genome shotgun (WGS) entry which is preliminary data.</text>
</comment>
<feature type="compositionally biased region" description="Polar residues" evidence="12">
    <location>
        <begin position="141"/>
        <end position="163"/>
    </location>
</feature>
<feature type="non-terminal residue" evidence="14">
    <location>
        <position position="666"/>
    </location>
</feature>
<accession>A0A3E2GUE0</accession>
<dbReference type="PANTHER" id="PTHR22883">
    <property type="entry name" value="ZINC FINGER DHHC DOMAIN CONTAINING PROTEIN"/>
    <property type="match status" value="1"/>
</dbReference>
<keyword evidence="5 11" id="KW-0472">Membrane</keyword>
<feature type="region of interest" description="Disordered" evidence="12">
    <location>
        <begin position="1"/>
        <end position="322"/>
    </location>
</feature>
<dbReference type="STRING" id="5539.A0A3E2GUE0"/>
<feature type="compositionally biased region" description="Pro residues" evidence="12">
    <location>
        <begin position="308"/>
        <end position="317"/>
    </location>
</feature>
<dbReference type="OrthoDB" id="9909019at2759"/>
<evidence type="ECO:0000256" key="2">
    <source>
        <dbReference type="ARBA" id="ARBA00022679"/>
    </source>
</evidence>
<evidence type="ECO:0000256" key="3">
    <source>
        <dbReference type="ARBA" id="ARBA00022692"/>
    </source>
</evidence>
<evidence type="ECO:0000256" key="7">
    <source>
        <dbReference type="ARBA" id="ARBA00023288"/>
    </source>
</evidence>
<evidence type="ECO:0000256" key="10">
    <source>
        <dbReference type="ARBA" id="ARBA00048048"/>
    </source>
</evidence>
<keyword evidence="15" id="KW-1185">Reference proteome</keyword>
<feature type="transmembrane region" description="Helical" evidence="11">
    <location>
        <begin position="348"/>
        <end position="372"/>
    </location>
</feature>
<reference evidence="14 15" key="1">
    <citation type="submission" date="2018-05" db="EMBL/GenBank/DDBJ databases">
        <title>Draft genome sequence of Scytalidium lignicola DSM 105466, a ubiquitous saprotrophic fungus.</title>
        <authorList>
            <person name="Buettner E."/>
            <person name="Gebauer A.M."/>
            <person name="Hofrichter M."/>
            <person name="Liers C."/>
            <person name="Kellner H."/>
        </authorList>
    </citation>
    <scope>NUCLEOTIDE SEQUENCE [LARGE SCALE GENOMIC DNA]</scope>
    <source>
        <strain evidence="14 15">DSM 105466</strain>
    </source>
</reference>
<evidence type="ECO:0000313" key="15">
    <source>
        <dbReference type="Proteomes" id="UP000258309"/>
    </source>
</evidence>
<dbReference type="EMBL" id="NCSJ02000456">
    <property type="protein sequence ID" value="RFU24373.1"/>
    <property type="molecule type" value="Genomic_DNA"/>
</dbReference>
<comment type="catalytic activity">
    <reaction evidence="10 11">
        <text>L-cysteinyl-[protein] + hexadecanoyl-CoA = S-hexadecanoyl-L-cysteinyl-[protein] + CoA</text>
        <dbReference type="Rhea" id="RHEA:36683"/>
        <dbReference type="Rhea" id="RHEA-COMP:10131"/>
        <dbReference type="Rhea" id="RHEA-COMP:11032"/>
        <dbReference type="ChEBI" id="CHEBI:29950"/>
        <dbReference type="ChEBI" id="CHEBI:57287"/>
        <dbReference type="ChEBI" id="CHEBI:57379"/>
        <dbReference type="ChEBI" id="CHEBI:74151"/>
        <dbReference type="EC" id="2.3.1.225"/>
    </reaction>
</comment>
<keyword evidence="7" id="KW-0449">Lipoprotein</keyword>
<feature type="compositionally biased region" description="Polar residues" evidence="12">
    <location>
        <begin position="58"/>
        <end position="95"/>
    </location>
</feature>
<keyword evidence="3 11" id="KW-0812">Transmembrane</keyword>
<evidence type="ECO:0000256" key="5">
    <source>
        <dbReference type="ARBA" id="ARBA00023136"/>
    </source>
</evidence>
<dbReference type="InterPro" id="IPR039859">
    <property type="entry name" value="PFA4/ZDH16/20/ERF2-like"/>
</dbReference>
<dbReference type="GO" id="GO:0005783">
    <property type="term" value="C:endoplasmic reticulum"/>
    <property type="evidence" value="ECO:0007669"/>
    <property type="project" value="TreeGrafter"/>
</dbReference>
<name>A0A3E2GUE0_SCYLI</name>
<dbReference type="GO" id="GO:0005794">
    <property type="term" value="C:Golgi apparatus"/>
    <property type="evidence" value="ECO:0007669"/>
    <property type="project" value="TreeGrafter"/>
</dbReference>
<feature type="domain" description="Palmitoyltransferase DHHC" evidence="13">
    <location>
        <begin position="448"/>
        <end position="574"/>
    </location>
</feature>
<keyword evidence="8 11" id="KW-0012">Acyltransferase</keyword>